<dbReference type="AlphaFoldDB" id="R9H3L7"/>
<keyword evidence="3" id="KW-1185">Reference proteome</keyword>
<proteinExistence type="predicted"/>
<dbReference type="OrthoDB" id="798421at2"/>
<dbReference type="Proteomes" id="UP000014174">
    <property type="component" value="Unassembled WGS sequence"/>
</dbReference>
<evidence type="ECO:0000313" key="2">
    <source>
        <dbReference type="EMBL" id="EOR95774.1"/>
    </source>
</evidence>
<dbReference type="EMBL" id="AQPN01000043">
    <property type="protein sequence ID" value="EOR95774.1"/>
    <property type="molecule type" value="Genomic_DNA"/>
</dbReference>
<gene>
    <name evidence="2" type="ORF">ADIARSV_1087</name>
</gene>
<feature type="compositionally biased region" description="Basic and acidic residues" evidence="1">
    <location>
        <begin position="11"/>
        <end position="24"/>
    </location>
</feature>
<protein>
    <submittedName>
        <fullName evidence="2">Uncharacterized protein</fullName>
    </submittedName>
</protein>
<evidence type="ECO:0000256" key="1">
    <source>
        <dbReference type="SAM" id="MobiDB-lite"/>
    </source>
</evidence>
<feature type="compositionally biased region" description="Polar residues" evidence="1">
    <location>
        <begin position="1"/>
        <end position="10"/>
    </location>
</feature>
<evidence type="ECO:0000313" key="3">
    <source>
        <dbReference type="Proteomes" id="UP000014174"/>
    </source>
</evidence>
<comment type="caution">
    <text evidence="2">The sequence shown here is derived from an EMBL/GenBank/DDBJ whole genome shotgun (WGS) entry which is preliminary data.</text>
</comment>
<feature type="region of interest" description="Disordered" evidence="1">
    <location>
        <begin position="1"/>
        <end position="69"/>
    </location>
</feature>
<organism evidence="2 3">
    <name type="scientific">Arcticibacter svalbardensis MN12-7</name>
    <dbReference type="NCBI Taxonomy" id="1150600"/>
    <lineage>
        <taxon>Bacteria</taxon>
        <taxon>Pseudomonadati</taxon>
        <taxon>Bacteroidota</taxon>
        <taxon>Sphingobacteriia</taxon>
        <taxon>Sphingobacteriales</taxon>
        <taxon>Sphingobacteriaceae</taxon>
        <taxon>Arcticibacter</taxon>
    </lineage>
</organism>
<accession>R9H3L7</accession>
<reference evidence="2 3" key="1">
    <citation type="journal article" date="2013" name="Genome Announc.">
        <title>Draft Genome Sequence of Arcticibacter svalbardensis Strain MN12-7T, a Member of the Family Sphingobacteriaceae Isolated from an Arctic Soil Sample.</title>
        <authorList>
            <person name="Shivaji S."/>
            <person name="Ara S."/>
            <person name="Prasad S."/>
            <person name="Manasa B.P."/>
            <person name="Begum Z."/>
            <person name="Singh A."/>
            <person name="Kumar Pinnaka A."/>
        </authorList>
    </citation>
    <scope>NUCLEOTIDE SEQUENCE [LARGE SCALE GENOMIC DNA]</scope>
    <source>
        <strain evidence="2 3">MN12-7</strain>
    </source>
</reference>
<name>R9H3L7_9SPHI</name>
<feature type="compositionally biased region" description="Basic and acidic residues" evidence="1">
    <location>
        <begin position="45"/>
        <end position="69"/>
    </location>
</feature>
<dbReference type="RefSeq" id="WP_016194331.1">
    <property type="nucleotide sequence ID" value="NZ_AQPN01000043.1"/>
</dbReference>
<sequence>MENQEINNQVPEEHAGTEEQRNDTADTGDDTIGENTELTPLALEVLKDKDTDAEIEKNQEETDFPEKNG</sequence>